<dbReference type="STRING" id="7574.A0A2R2MSV3"/>
<protein>
    <recommendedName>
        <fullName evidence="14">Valine--tRNA ligase, mitochondrial</fullName>
        <ecNumber evidence="4">6.1.1.9</ecNumber>
    </recommendedName>
    <alternativeName>
        <fullName evidence="13">Valyl-tRNA synthetase</fullName>
    </alternativeName>
</protein>
<evidence type="ECO:0000256" key="1">
    <source>
        <dbReference type="ARBA" id="ARBA00004173"/>
    </source>
</evidence>
<dbReference type="InterPro" id="IPR013155">
    <property type="entry name" value="M/V/L/I-tRNA-synth_anticd-bd"/>
</dbReference>
<evidence type="ECO:0000256" key="11">
    <source>
        <dbReference type="ARBA" id="ARBA00023128"/>
    </source>
</evidence>
<keyword evidence="10" id="KW-0809">Transit peptide</keyword>
<dbReference type="Gene3D" id="3.90.740.10">
    <property type="entry name" value="Valyl/Leucyl/Isoleucyl-tRNA synthetase, editing domain"/>
    <property type="match status" value="1"/>
</dbReference>
<dbReference type="EC" id="6.1.1.9" evidence="4"/>
<evidence type="ECO:0000259" key="19">
    <source>
        <dbReference type="Pfam" id="PF08264"/>
    </source>
</evidence>
<evidence type="ECO:0000256" key="14">
    <source>
        <dbReference type="ARBA" id="ARBA00040837"/>
    </source>
</evidence>
<evidence type="ECO:0000256" key="2">
    <source>
        <dbReference type="ARBA" id="ARBA00004496"/>
    </source>
</evidence>
<evidence type="ECO:0000313" key="20">
    <source>
        <dbReference type="Proteomes" id="UP000085678"/>
    </source>
</evidence>
<dbReference type="Proteomes" id="UP000085678">
    <property type="component" value="Unplaced"/>
</dbReference>
<dbReference type="HAMAP" id="MF_02004">
    <property type="entry name" value="Val_tRNA_synth_type1"/>
    <property type="match status" value="1"/>
</dbReference>
<evidence type="ECO:0000256" key="8">
    <source>
        <dbReference type="ARBA" id="ARBA00022840"/>
    </source>
</evidence>
<evidence type="ECO:0000256" key="9">
    <source>
        <dbReference type="ARBA" id="ARBA00022917"/>
    </source>
</evidence>
<evidence type="ECO:0000256" key="12">
    <source>
        <dbReference type="ARBA" id="ARBA00023146"/>
    </source>
</evidence>
<comment type="subcellular location">
    <subcellularLocation>
        <location evidence="2">Cytoplasm</location>
    </subcellularLocation>
    <subcellularLocation>
        <location evidence="1">Mitochondrion</location>
    </subcellularLocation>
</comment>
<sequence>MAASWKLLVQRQRNTLLKYCSSPCVNCQITRRHSKLQRDSYKLRNYVYTRYSVRAYSAEKASPKSAKSKEKSKENVKVEYTIPTVKGEKKDVTCPLPQSYSPRYVEAAWYDWWEKSNIFTPENTDKHSLSEEKFVVMLPPPNVTGTLHLGHALTNSIQDAIVRWHRMHGQQVLWLPATDHAGIATQVVVEKKLWREKKMTRHDIGREKFLEEVWKWKEEKGGTICDQLRKMGSSLDWSRECFTMDPKLSAAVTEAFVRLHDEGVIYRGTRLVNWSCALQSAISDIEVEPVESEGEMAVAIPGYRKKVKFGLLSSFAYPIEGGGEIVVATTRLETMLGDTAIAVDPEDDRYKHLHGKFAIHPFCDRKLPIVCDEYVDKDFGTGAVKITPAHDFNDFEVGKRHDLPLINILDKMGNITGSGGSQFEGMKRFEAREAIEEALNSKNLFRGSVPHPMKIPVCSRSRDVIEPYLTDQWFLRYRDMAETAMEAVSSGKLKIIPEYYSKVWFEWLENSESRDWCISRQLWWGHRIPAYLATPKSAQSSDGVWVSGRTVEEVLSRAEQVLGVPQADIELRQDEDVLDTWFSSALFPFSSLGWPDQTSDLQAYYPGSFLETGNDILFFWVARMVMMGQKLTGKLPFKEVLLHGLLRDAQGRKMSKSLGNVIDPMDVIHGASLQELQDKIDAGNLDPKEVKMAKSGQKKEYPQGIPECGTDSLRFTLCSYNFKAEVLNMNVSHVITNRRFCNKIWQAFKFTMASLGPDYKPHDTFKLSGHESPVDLWILSRLSTVVQQCDRYFRAYDLHLAAQALHQFWMADFCDIYIECSKSPLNEDDEDAKTCVHDILHHCVDVWLRALHPFMPFITEELFQRLHGNSDHEVRSISVSAYPLPEHVQYKNTSVEETMELVMKIRDEALALRTELELTKGKARVYFLVSDPGRFKKLQPCASTLKALTRSSEVDVLLASRGKPLCGSGSAIPSGSIRRVVSDDIVMFMDVTGLIDTDKLWSEMRLRQRQIHKELDVLQLQDTMSGTDNTSKIEKLYDQLEKTKQLIDSLESFKR</sequence>
<dbReference type="GO" id="GO:0006438">
    <property type="term" value="P:valyl-tRNA aminoacylation"/>
    <property type="evidence" value="ECO:0007669"/>
    <property type="project" value="InterPro"/>
</dbReference>
<dbReference type="PRINTS" id="PR00986">
    <property type="entry name" value="TRNASYNTHVAL"/>
</dbReference>
<dbReference type="FunFam" id="3.90.740.10:FF:000005">
    <property type="entry name" value="Valine--tRNA ligase, mitochondrial"/>
    <property type="match status" value="1"/>
</dbReference>
<keyword evidence="11" id="KW-0496">Mitochondrion</keyword>
<dbReference type="Pfam" id="PF08264">
    <property type="entry name" value="Anticodon_1"/>
    <property type="match status" value="1"/>
</dbReference>
<evidence type="ECO:0000256" key="16">
    <source>
        <dbReference type="ARBA" id="ARBA00047552"/>
    </source>
</evidence>
<evidence type="ECO:0000256" key="7">
    <source>
        <dbReference type="ARBA" id="ARBA00022741"/>
    </source>
</evidence>
<dbReference type="RefSeq" id="XP_023933345.1">
    <property type="nucleotide sequence ID" value="XM_024077577.1"/>
</dbReference>
<comment type="function">
    <text evidence="15">Catalyzes the attachment of valine to tRNA(Val) in a two-step reaction: valine is first activated by ATP to form Val-AMP and then transferred to the acceptor end of tRNA(Val).</text>
</comment>
<comment type="similarity">
    <text evidence="3 17">Belongs to the class-I aminoacyl-tRNA synthetase family.</text>
</comment>
<proteinExistence type="inferred from homology"/>
<dbReference type="GO" id="GO:0004832">
    <property type="term" value="F:valine-tRNA ligase activity"/>
    <property type="evidence" value="ECO:0007669"/>
    <property type="project" value="UniProtKB-EC"/>
</dbReference>
<dbReference type="NCBIfam" id="TIGR00422">
    <property type="entry name" value="valS"/>
    <property type="match status" value="1"/>
</dbReference>
<dbReference type="CDD" id="cd07962">
    <property type="entry name" value="Anticodon_Ia_Val"/>
    <property type="match status" value="1"/>
</dbReference>
<dbReference type="Pfam" id="PF00133">
    <property type="entry name" value="tRNA-synt_1"/>
    <property type="match status" value="1"/>
</dbReference>
<organism evidence="20 21">
    <name type="scientific">Lingula anatina</name>
    <name type="common">Brachiopod</name>
    <name type="synonym">Lingula unguis</name>
    <dbReference type="NCBI Taxonomy" id="7574"/>
    <lineage>
        <taxon>Eukaryota</taxon>
        <taxon>Metazoa</taxon>
        <taxon>Spiralia</taxon>
        <taxon>Lophotrochozoa</taxon>
        <taxon>Brachiopoda</taxon>
        <taxon>Linguliformea</taxon>
        <taxon>Lingulata</taxon>
        <taxon>Lingulida</taxon>
        <taxon>Linguloidea</taxon>
        <taxon>Lingulidae</taxon>
        <taxon>Lingula</taxon>
    </lineage>
</organism>
<dbReference type="Gene3D" id="3.40.50.620">
    <property type="entry name" value="HUPs"/>
    <property type="match status" value="2"/>
</dbReference>
<feature type="domain" description="Methionyl/Valyl/Leucyl/Isoleucyl-tRNA synthetase anticodon-binding" evidence="19">
    <location>
        <begin position="775"/>
        <end position="922"/>
    </location>
</feature>
<reference evidence="21" key="2">
    <citation type="submission" date="2025-08" db="UniProtKB">
        <authorList>
            <consortium name="RefSeq"/>
        </authorList>
    </citation>
    <scope>IDENTIFICATION</scope>
</reference>
<keyword evidence="5" id="KW-0963">Cytoplasm</keyword>
<dbReference type="FunFam" id="3.40.50.620:FF:000078">
    <property type="entry name" value="Valine--tRNA ligase, mitochondrial"/>
    <property type="match status" value="1"/>
</dbReference>
<dbReference type="Gene3D" id="1.10.730.10">
    <property type="entry name" value="Isoleucyl-tRNA Synthetase, Domain 1"/>
    <property type="match status" value="1"/>
</dbReference>
<evidence type="ECO:0000256" key="4">
    <source>
        <dbReference type="ARBA" id="ARBA00013169"/>
    </source>
</evidence>
<dbReference type="InterPro" id="IPR033705">
    <property type="entry name" value="Anticodon_Ia_Val"/>
</dbReference>
<dbReference type="KEGG" id="lak:106161713"/>
<feature type="domain" description="Aminoacyl-tRNA synthetase class Ia" evidence="18">
    <location>
        <begin position="109"/>
        <end position="721"/>
    </location>
</feature>
<dbReference type="SUPFAM" id="SSF50677">
    <property type="entry name" value="ValRS/IleRS/LeuRS editing domain"/>
    <property type="match status" value="1"/>
</dbReference>
<dbReference type="GeneID" id="106161713"/>
<dbReference type="OrthoDB" id="629407at2759"/>
<keyword evidence="8 17" id="KW-0067">ATP-binding</keyword>
<dbReference type="PANTHER" id="PTHR11946:SF71">
    <property type="entry name" value="VALINE--TRNA LIGASE, MITOCHONDRIAL"/>
    <property type="match status" value="1"/>
</dbReference>
<keyword evidence="9 17" id="KW-0648">Protein biosynthesis</keyword>
<dbReference type="InterPro" id="IPR001412">
    <property type="entry name" value="aa-tRNA-synth_I_CS"/>
</dbReference>
<dbReference type="GO" id="GO:0005524">
    <property type="term" value="F:ATP binding"/>
    <property type="evidence" value="ECO:0007669"/>
    <property type="project" value="UniProtKB-KW"/>
</dbReference>
<dbReference type="PANTHER" id="PTHR11946">
    <property type="entry name" value="VALYL-TRNA SYNTHETASES"/>
    <property type="match status" value="1"/>
</dbReference>
<keyword evidence="6 17" id="KW-0436">Ligase</keyword>
<comment type="catalytic activity">
    <reaction evidence="16">
        <text>tRNA(Val) + L-valine + ATP = L-valyl-tRNA(Val) + AMP + diphosphate</text>
        <dbReference type="Rhea" id="RHEA:10704"/>
        <dbReference type="Rhea" id="RHEA-COMP:9672"/>
        <dbReference type="Rhea" id="RHEA-COMP:9708"/>
        <dbReference type="ChEBI" id="CHEBI:30616"/>
        <dbReference type="ChEBI" id="CHEBI:33019"/>
        <dbReference type="ChEBI" id="CHEBI:57762"/>
        <dbReference type="ChEBI" id="CHEBI:78442"/>
        <dbReference type="ChEBI" id="CHEBI:78537"/>
        <dbReference type="ChEBI" id="CHEBI:456215"/>
        <dbReference type="EC" id="6.1.1.9"/>
    </reaction>
</comment>
<evidence type="ECO:0000313" key="21">
    <source>
        <dbReference type="RefSeq" id="XP_023933345.1"/>
    </source>
</evidence>
<dbReference type="InterPro" id="IPR009008">
    <property type="entry name" value="Val/Leu/Ile-tRNA-synth_edit"/>
</dbReference>
<dbReference type="AlphaFoldDB" id="A0A2R2MSV3"/>
<dbReference type="NCBIfam" id="NF004349">
    <property type="entry name" value="PRK05729.1"/>
    <property type="match status" value="1"/>
</dbReference>
<dbReference type="CDD" id="cd00817">
    <property type="entry name" value="ValRS_core"/>
    <property type="match status" value="1"/>
</dbReference>
<dbReference type="GO" id="GO:0005739">
    <property type="term" value="C:mitochondrion"/>
    <property type="evidence" value="ECO:0007669"/>
    <property type="project" value="UniProtKB-SubCell"/>
</dbReference>
<name>A0A2R2MSV3_LINAN</name>
<dbReference type="InParanoid" id="A0A2R2MSV3"/>
<keyword evidence="7 17" id="KW-0547">Nucleotide-binding</keyword>
<dbReference type="InterPro" id="IPR014729">
    <property type="entry name" value="Rossmann-like_a/b/a_fold"/>
</dbReference>
<keyword evidence="12 17" id="KW-0030">Aminoacyl-tRNA synthetase</keyword>
<dbReference type="FunFam" id="1.10.730.10:FF:000009">
    <property type="entry name" value="Valine--tRNA ligase, mitochondrial"/>
    <property type="match status" value="1"/>
</dbReference>
<dbReference type="SUPFAM" id="SSF52374">
    <property type="entry name" value="Nucleotidylyl transferase"/>
    <property type="match status" value="1"/>
</dbReference>
<dbReference type="InterPro" id="IPR002303">
    <property type="entry name" value="Valyl-tRNA_ligase"/>
</dbReference>
<dbReference type="PROSITE" id="PS00178">
    <property type="entry name" value="AA_TRNA_LIGASE_I"/>
    <property type="match status" value="1"/>
</dbReference>
<evidence type="ECO:0000256" key="10">
    <source>
        <dbReference type="ARBA" id="ARBA00022946"/>
    </source>
</evidence>
<evidence type="ECO:0000256" key="6">
    <source>
        <dbReference type="ARBA" id="ARBA00022598"/>
    </source>
</evidence>
<reference evidence="21" key="1">
    <citation type="journal article" date="2015" name="Nat. Commun.">
        <title>The Lingula genome provides insights into brachiopod evolution and the origin of phosphate biomineralization.</title>
        <authorList>
            <person name="Luo Y.J."/>
            <person name="Takeuchi T."/>
            <person name="Koyanagi R."/>
            <person name="Yamada L."/>
            <person name="Kanda M."/>
            <person name="Khalturina M."/>
            <person name="Fujie M."/>
            <person name="Yamasaki S.I."/>
            <person name="Endo K."/>
            <person name="Satoh N."/>
        </authorList>
    </citation>
    <scope>NUCLEOTIDE SEQUENCE</scope>
</reference>
<dbReference type="Gene3D" id="2.170.220.10">
    <property type="match status" value="1"/>
</dbReference>
<evidence type="ECO:0000256" key="17">
    <source>
        <dbReference type="RuleBase" id="RU363035"/>
    </source>
</evidence>
<evidence type="ECO:0000259" key="18">
    <source>
        <dbReference type="Pfam" id="PF00133"/>
    </source>
</evidence>
<dbReference type="SUPFAM" id="SSF47323">
    <property type="entry name" value="Anticodon-binding domain of a subclass of class I aminoacyl-tRNA synthetases"/>
    <property type="match status" value="1"/>
</dbReference>
<accession>A0A2R2MSV3</accession>
<evidence type="ECO:0000256" key="3">
    <source>
        <dbReference type="ARBA" id="ARBA00005594"/>
    </source>
</evidence>
<dbReference type="GO" id="GO:0002161">
    <property type="term" value="F:aminoacyl-tRNA deacylase activity"/>
    <property type="evidence" value="ECO:0007669"/>
    <property type="project" value="InterPro"/>
</dbReference>
<dbReference type="FunFam" id="3.40.50.620:FF:000020">
    <property type="entry name" value="Valine--tRNA ligase, mitochondrial"/>
    <property type="match status" value="1"/>
</dbReference>
<dbReference type="GO" id="GO:0005829">
    <property type="term" value="C:cytosol"/>
    <property type="evidence" value="ECO:0007669"/>
    <property type="project" value="TreeGrafter"/>
</dbReference>
<dbReference type="InterPro" id="IPR009080">
    <property type="entry name" value="tRNAsynth_Ia_anticodon-bd"/>
</dbReference>
<evidence type="ECO:0000256" key="15">
    <source>
        <dbReference type="ARBA" id="ARBA00043854"/>
    </source>
</evidence>
<gene>
    <name evidence="21" type="primary">LOC106161713</name>
</gene>
<dbReference type="InterPro" id="IPR002300">
    <property type="entry name" value="aa-tRNA-synth_Ia"/>
</dbReference>
<evidence type="ECO:0000256" key="5">
    <source>
        <dbReference type="ARBA" id="ARBA00022490"/>
    </source>
</evidence>
<evidence type="ECO:0000256" key="13">
    <source>
        <dbReference type="ARBA" id="ARBA00029936"/>
    </source>
</evidence>
<keyword evidence="20" id="KW-1185">Reference proteome</keyword>